<dbReference type="OrthoDB" id="9792322at2"/>
<comment type="caution">
    <text evidence="3">The sequence shown here is derived from an EMBL/GenBank/DDBJ whole genome shotgun (WGS) entry which is preliminary data.</text>
</comment>
<evidence type="ECO:0000313" key="4">
    <source>
        <dbReference type="Proteomes" id="UP000294498"/>
    </source>
</evidence>
<accession>A0A4R8DPN4</accession>
<gene>
    <name evidence="3" type="ORF">EDB95_1070</name>
</gene>
<dbReference type="Proteomes" id="UP000294498">
    <property type="component" value="Unassembled WGS sequence"/>
</dbReference>
<proteinExistence type="predicted"/>
<dbReference type="EMBL" id="SODV01000001">
    <property type="protein sequence ID" value="TDX00054.1"/>
    <property type="molecule type" value="Genomic_DNA"/>
</dbReference>
<dbReference type="InterPro" id="IPR001296">
    <property type="entry name" value="Glyco_trans_1"/>
</dbReference>
<evidence type="ECO:0000313" key="3">
    <source>
        <dbReference type="EMBL" id="TDX00054.1"/>
    </source>
</evidence>
<dbReference type="PANTHER" id="PTHR45947">
    <property type="entry name" value="SULFOQUINOVOSYL TRANSFERASE SQD2"/>
    <property type="match status" value="1"/>
</dbReference>
<dbReference type="InterPro" id="IPR028098">
    <property type="entry name" value="Glyco_trans_4-like_N"/>
</dbReference>
<sequence>MQPNRKIRLALICPQKDAYSETFIRFHRTRIDAEVFLLYEGLLPRRSEEGPLLASSLPARAFRKIFSLLFPRLLNIHERKLVKFLKARKVDVVLAEFGMTGASLMGVAKKTGLPLFVHFHGLDAYKFDILRDYGARYREMFGLATRIFVVSEHMRRQLLTLGCDPERLVLNHYGPGEFFFDVVNRYRPGCFVSVGRFVEKKAPSLTIEAFGKIRERFPDAILTMVGDGPLLEQCRGRVRELQMEDHVVFAGVLSPAALLPLFEEAIAFVQHSRVAPDGDSEGTPVAVLEAGAGGLPVVATRHAGIPDVVIDGLTGFLVEEGDVEAMAIAMGALADDPSLARQMGTAARKRIREHFTLERHIQEINKYITLR</sequence>
<keyword evidence="4" id="KW-1185">Reference proteome</keyword>
<keyword evidence="3" id="KW-0808">Transferase</keyword>
<feature type="domain" description="Glycosyltransferase subfamily 4-like N-terminal" evidence="2">
    <location>
        <begin position="32"/>
        <end position="174"/>
    </location>
</feature>
<reference evidence="3 4" key="1">
    <citation type="submission" date="2019-03" db="EMBL/GenBank/DDBJ databases">
        <title>Genomic Encyclopedia of Type Strains, Phase IV (KMG-IV): sequencing the most valuable type-strain genomes for metagenomic binning, comparative biology and taxonomic classification.</title>
        <authorList>
            <person name="Goeker M."/>
        </authorList>
    </citation>
    <scope>NUCLEOTIDE SEQUENCE [LARGE SCALE GENOMIC DNA]</scope>
    <source>
        <strain evidence="3 4">DSM 100059</strain>
    </source>
</reference>
<dbReference type="PANTHER" id="PTHR45947:SF14">
    <property type="entry name" value="SLL1723 PROTEIN"/>
    <property type="match status" value="1"/>
</dbReference>
<evidence type="ECO:0000259" key="2">
    <source>
        <dbReference type="Pfam" id="PF13579"/>
    </source>
</evidence>
<organism evidence="3 4">
    <name type="scientific">Dinghuibacter silviterrae</name>
    <dbReference type="NCBI Taxonomy" id="1539049"/>
    <lineage>
        <taxon>Bacteria</taxon>
        <taxon>Pseudomonadati</taxon>
        <taxon>Bacteroidota</taxon>
        <taxon>Chitinophagia</taxon>
        <taxon>Chitinophagales</taxon>
        <taxon>Chitinophagaceae</taxon>
        <taxon>Dinghuibacter</taxon>
    </lineage>
</organism>
<evidence type="ECO:0000259" key="1">
    <source>
        <dbReference type="Pfam" id="PF00534"/>
    </source>
</evidence>
<dbReference type="Pfam" id="PF00534">
    <property type="entry name" value="Glycos_transf_1"/>
    <property type="match status" value="1"/>
</dbReference>
<protein>
    <submittedName>
        <fullName evidence="3">Glycosyltransferase involved in cell wall biosynthesis</fullName>
    </submittedName>
</protein>
<dbReference type="GO" id="GO:0016757">
    <property type="term" value="F:glycosyltransferase activity"/>
    <property type="evidence" value="ECO:0007669"/>
    <property type="project" value="InterPro"/>
</dbReference>
<name>A0A4R8DPN4_9BACT</name>
<dbReference type="Gene3D" id="3.40.50.2000">
    <property type="entry name" value="Glycogen Phosphorylase B"/>
    <property type="match status" value="2"/>
</dbReference>
<dbReference type="RefSeq" id="WP_133991285.1">
    <property type="nucleotide sequence ID" value="NZ_SODV01000001.1"/>
</dbReference>
<dbReference type="Pfam" id="PF13579">
    <property type="entry name" value="Glyco_trans_4_4"/>
    <property type="match status" value="1"/>
</dbReference>
<feature type="domain" description="Glycosyl transferase family 1" evidence="1">
    <location>
        <begin position="189"/>
        <end position="350"/>
    </location>
</feature>
<dbReference type="SUPFAM" id="SSF53756">
    <property type="entry name" value="UDP-Glycosyltransferase/glycogen phosphorylase"/>
    <property type="match status" value="1"/>
</dbReference>
<dbReference type="InterPro" id="IPR050194">
    <property type="entry name" value="Glycosyltransferase_grp1"/>
</dbReference>
<dbReference type="AlphaFoldDB" id="A0A4R8DPN4"/>